<proteinExistence type="predicted"/>
<protein>
    <submittedName>
        <fullName evidence="1">Uncharacterized protein</fullName>
    </submittedName>
</protein>
<accession>A0AAD9PAC7</accession>
<reference evidence="1" key="1">
    <citation type="journal article" date="2023" name="Mol. Biol. Evol.">
        <title>Third-Generation Sequencing Reveals the Adaptive Role of the Epigenome in Three Deep-Sea Polychaetes.</title>
        <authorList>
            <person name="Perez M."/>
            <person name="Aroh O."/>
            <person name="Sun Y."/>
            <person name="Lan Y."/>
            <person name="Juniper S.K."/>
            <person name="Young C.R."/>
            <person name="Angers B."/>
            <person name="Qian P.Y."/>
        </authorList>
    </citation>
    <scope>NUCLEOTIDE SEQUENCE</scope>
    <source>
        <strain evidence="1">R07B-5</strain>
    </source>
</reference>
<name>A0AAD9PAC7_RIDPI</name>
<dbReference type="AlphaFoldDB" id="A0AAD9PAC7"/>
<sequence length="184" mass="20346">MCTRAGTRTLCSHFEFVINIQQQVVVIVAGIAALTRVPYCGPPDDSDTCLSERRSSSSVLVNDRYLRDLAKGLGNVHNMLGGLLCVNSAAIKKIRREKKTLVDITFYVLRTWRDEALGRLDDIDMVRELCAAFSILGKKDVVERIVAGEYLQITECAVSCSACVSSCGHDRITAYYGRKGQYST</sequence>
<keyword evidence="2" id="KW-1185">Reference proteome</keyword>
<dbReference type="InterPro" id="IPR011029">
    <property type="entry name" value="DEATH-like_dom_sf"/>
</dbReference>
<organism evidence="1 2">
    <name type="scientific">Ridgeia piscesae</name>
    <name type="common">Tubeworm</name>
    <dbReference type="NCBI Taxonomy" id="27915"/>
    <lineage>
        <taxon>Eukaryota</taxon>
        <taxon>Metazoa</taxon>
        <taxon>Spiralia</taxon>
        <taxon>Lophotrochozoa</taxon>
        <taxon>Annelida</taxon>
        <taxon>Polychaeta</taxon>
        <taxon>Sedentaria</taxon>
        <taxon>Canalipalpata</taxon>
        <taxon>Sabellida</taxon>
        <taxon>Siboglinidae</taxon>
        <taxon>Ridgeia</taxon>
    </lineage>
</organism>
<dbReference type="Gene3D" id="1.10.533.10">
    <property type="entry name" value="Death Domain, Fas"/>
    <property type="match status" value="1"/>
</dbReference>
<evidence type="ECO:0000313" key="2">
    <source>
        <dbReference type="Proteomes" id="UP001209878"/>
    </source>
</evidence>
<comment type="caution">
    <text evidence="1">The sequence shown here is derived from an EMBL/GenBank/DDBJ whole genome shotgun (WGS) entry which is preliminary data.</text>
</comment>
<dbReference type="EMBL" id="JAODUO010000065">
    <property type="protein sequence ID" value="KAK2190922.1"/>
    <property type="molecule type" value="Genomic_DNA"/>
</dbReference>
<dbReference type="Proteomes" id="UP001209878">
    <property type="component" value="Unassembled WGS sequence"/>
</dbReference>
<gene>
    <name evidence="1" type="ORF">NP493_65g07063</name>
</gene>
<evidence type="ECO:0000313" key="1">
    <source>
        <dbReference type="EMBL" id="KAK2190922.1"/>
    </source>
</evidence>